<evidence type="ECO:0000256" key="3">
    <source>
        <dbReference type="ARBA" id="ARBA00029596"/>
    </source>
</evidence>
<dbReference type="Proteomes" id="UP001597299">
    <property type="component" value="Unassembled WGS sequence"/>
</dbReference>
<organism evidence="5 6">
    <name type="scientific">Ancylobacter oerskovii</name>
    <dbReference type="NCBI Taxonomy" id="459519"/>
    <lineage>
        <taxon>Bacteria</taxon>
        <taxon>Pseudomonadati</taxon>
        <taxon>Pseudomonadota</taxon>
        <taxon>Alphaproteobacteria</taxon>
        <taxon>Hyphomicrobiales</taxon>
        <taxon>Xanthobacteraceae</taxon>
        <taxon>Ancylobacter</taxon>
    </lineage>
</organism>
<comment type="caution">
    <text evidence="5">The sequence shown here is derived from an EMBL/GenBank/DDBJ whole genome shotgun (WGS) entry which is preliminary data.</text>
</comment>
<dbReference type="EMBL" id="JBHUHD010000001">
    <property type="protein sequence ID" value="MFD2140588.1"/>
    <property type="molecule type" value="Genomic_DNA"/>
</dbReference>
<gene>
    <name evidence="5" type="ORF">ACFSNC_09265</name>
</gene>
<sequence>MTIGFRIRKSWPRVSPAAAERFRDIPVANVSDSMSRMFAGGARLKRMHRSGMLIGPAFTVKTRPGANLMLHKAIDMAEPGDVIVVDAGGEVTSALIGDMMITHAIQRGVAGFVINGAVRDADAIFETNHPTFALGATHRGPFKEGPGEIGFPIAIAGMVIEAGDLVLGDGDGVVCVPRAEVDTVYLAARKKQEAEARQIEQTLAGTLDRSWVDKSLHELGCTFVD</sequence>
<accession>A0ABW4YWC9</accession>
<dbReference type="NCBIfam" id="NF004850">
    <property type="entry name" value="PRK06201.1"/>
    <property type="match status" value="1"/>
</dbReference>
<dbReference type="PANTHER" id="PTHR33254:SF4">
    <property type="entry name" value="4-HYDROXY-4-METHYL-2-OXOGLUTARATE ALDOLASE 3-RELATED"/>
    <property type="match status" value="1"/>
</dbReference>
<protein>
    <recommendedName>
        <fullName evidence="2">Putative 4-hydroxy-4-methyl-2-oxoglutarate aldolase</fullName>
    </recommendedName>
    <alternativeName>
        <fullName evidence="3">Regulator of ribonuclease activity homolog</fullName>
    </alternativeName>
    <alternativeName>
        <fullName evidence="4">RraA-like protein</fullName>
    </alternativeName>
</protein>
<dbReference type="Pfam" id="PF03737">
    <property type="entry name" value="RraA-like"/>
    <property type="match status" value="1"/>
</dbReference>
<name>A0ABW4YWC9_9HYPH</name>
<dbReference type="PANTHER" id="PTHR33254">
    <property type="entry name" value="4-HYDROXY-4-METHYL-2-OXOGLUTARATE ALDOLASE 3-RELATED"/>
    <property type="match status" value="1"/>
</dbReference>
<proteinExistence type="predicted"/>
<evidence type="ECO:0000256" key="2">
    <source>
        <dbReference type="ARBA" id="ARBA00016549"/>
    </source>
</evidence>
<evidence type="ECO:0000256" key="1">
    <source>
        <dbReference type="ARBA" id="ARBA00001968"/>
    </source>
</evidence>
<dbReference type="Gene3D" id="3.50.30.40">
    <property type="entry name" value="Ribonuclease E inhibitor RraA/RraA-like"/>
    <property type="match status" value="1"/>
</dbReference>
<keyword evidence="6" id="KW-1185">Reference proteome</keyword>
<comment type="cofactor">
    <cofactor evidence="1">
        <name>a divalent metal cation</name>
        <dbReference type="ChEBI" id="CHEBI:60240"/>
    </cofactor>
</comment>
<reference evidence="6" key="1">
    <citation type="journal article" date="2019" name="Int. J. Syst. Evol. Microbiol.">
        <title>The Global Catalogue of Microorganisms (GCM) 10K type strain sequencing project: providing services to taxonomists for standard genome sequencing and annotation.</title>
        <authorList>
            <consortium name="The Broad Institute Genomics Platform"/>
            <consortium name="The Broad Institute Genome Sequencing Center for Infectious Disease"/>
            <person name="Wu L."/>
            <person name="Ma J."/>
        </authorList>
    </citation>
    <scope>NUCLEOTIDE SEQUENCE [LARGE SCALE GENOMIC DNA]</scope>
    <source>
        <strain evidence="6">CCM 7435</strain>
    </source>
</reference>
<evidence type="ECO:0000313" key="5">
    <source>
        <dbReference type="EMBL" id="MFD2140588.1"/>
    </source>
</evidence>
<dbReference type="RefSeq" id="WP_213350953.1">
    <property type="nucleotide sequence ID" value="NZ_JAHBGB010000002.1"/>
</dbReference>
<dbReference type="InterPro" id="IPR036704">
    <property type="entry name" value="RraA/RraA-like_sf"/>
</dbReference>
<evidence type="ECO:0000256" key="4">
    <source>
        <dbReference type="ARBA" id="ARBA00030169"/>
    </source>
</evidence>
<dbReference type="CDD" id="cd16841">
    <property type="entry name" value="RraA_family"/>
    <property type="match status" value="1"/>
</dbReference>
<dbReference type="SUPFAM" id="SSF89562">
    <property type="entry name" value="RraA-like"/>
    <property type="match status" value="1"/>
</dbReference>
<evidence type="ECO:0000313" key="6">
    <source>
        <dbReference type="Proteomes" id="UP001597299"/>
    </source>
</evidence>
<dbReference type="InterPro" id="IPR005493">
    <property type="entry name" value="RraA/RraA-like"/>
</dbReference>